<keyword evidence="3 5" id="KW-0238">DNA-binding</keyword>
<organism evidence="8 9">
    <name type="scientific">Actinomycetospora atypica</name>
    <dbReference type="NCBI Taxonomy" id="1290095"/>
    <lineage>
        <taxon>Bacteria</taxon>
        <taxon>Bacillati</taxon>
        <taxon>Actinomycetota</taxon>
        <taxon>Actinomycetes</taxon>
        <taxon>Pseudonocardiales</taxon>
        <taxon>Pseudonocardiaceae</taxon>
        <taxon>Actinomycetospora</taxon>
    </lineage>
</organism>
<dbReference type="InterPro" id="IPR011990">
    <property type="entry name" value="TPR-like_helical_dom_sf"/>
</dbReference>
<feature type="DNA-binding region" description="OmpR/PhoB-type" evidence="5">
    <location>
        <begin position="1"/>
        <end position="96"/>
    </location>
</feature>
<evidence type="ECO:0000256" key="6">
    <source>
        <dbReference type="SAM" id="MobiDB-lite"/>
    </source>
</evidence>
<dbReference type="InterPro" id="IPR036388">
    <property type="entry name" value="WH-like_DNA-bd_sf"/>
</dbReference>
<feature type="domain" description="OmpR/PhoB-type" evidence="7">
    <location>
        <begin position="1"/>
        <end position="96"/>
    </location>
</feature>
<protein>
    <submittedName>
        <fullName evidence="8">BTAD domain-containing putative transcriptional regulator</fullName>
    </submittedName>
</protein>
<gene>
    <name evidence="8" type="ORF">ACFPBZ_05130</name>
</gene>
<comment type="similarity">
    <text evidence="1">Belongs to the AfsR/DnrI/RedD regulatory family.</text>
</comment>
<dbReference type="InterPro" id="IPR005158">
    <property type="entry name" value="BTAD"/>
</dbReference>
<dbReference type="Pfam" id="PF03704">
    <property type="entry name" value="BTAD"/>
    <property type="match status" value="1"/>
</dbReference>
<feature type="region of interest" description="Disordered" evidence="6">
    <location>
        <begin position="245"/>
        <end position="275"/>
    </location>
</feature>
<proteinExistence type="inferred from homology"/>
<comment type="caution">
    <text evidence="8">The sequence shown here is derived from an EMBL/GenBank/DDBJ whole genome shotgun (WGS) entry which is preliminary data.</text>
</comment>
<name>A0ABV9YGW9_9PSEU</name>
<dbReference type="SUPFAM" id="SSF48452">
    <property type="entry name" value="TPR-like"/>
    <property type="match status" value="1"/>
</dbReference>
<evidence type="ECO:0000256" key="3">
    <source>
        <dbReference type="ARBA" id="ARBA00023125"/>
    </source>
</evidence>
<dbReference type="InterPro" id="IPR051677">
    <property type="entry name" value="AfsR-DnrI-RedD_regulator"/>
</dbReference>
<dbReference type="InterPro" id="IPR001867">
    <property type="entry name" value="OmpR/PhoB-type_DNA-bd"/>
</dbReference>
<keyword evidence="9" id="KW-1185">Reference proteome</keyword>
<dbReference type="Gene3D" id="1.10.10.10">
    <property type="entry name" value="Winged helix-like DNA-binding domain superfamily/Winged helix DNA-binding domain"/>
    <property type="match status" value="1"/>
</dbReference>
<feature type="compositionally biased region" description="Basic residues" evidence="6">
    <location>
        <begin position="260"/>
        <end position="275"/>
    </location>
</feature>
<evidence type="ECO:0000256" key="5">
    <source>
        <dbReference type="PROSITE-ProRule" id="PRU01091"/>
    </source>
</evidence>
<dbReference type="SMART" id="SM01043">
    <property type="entry name" value="BTAD"/>
    <property type="match status" value="1"/>
</dbReference>
<evidence type="ECO:0000313" key="9">
    <source>
        <dbReference type="Proteomes" id="UP001595947"/>
    </source>
</evidence>
<dbReference type="SUPFAM" id="SSF46894">
    <property type="entry name" value="C-terminal effector domain of the bipartite response regulators"/>
    <property type="match status" value="1"/>
</dbReference>
<accession>A0ABV9YGW9</accession>
<evidence type="ECO:0000259" key="7">
    <source>
        <dbReference type="PROSITE" id="PS51755"/>
    </source>
</evidence>
<keyword evidence="2" id="KW-0805">Transcription regulation</keyword>
<dbReference type="EMBL" id="JBHSIV010000004">
    <property type="protein sequence ID" value="MFC5061579.1"/>
    <property type="molecule type" value="Genomic_DNA"/>
</dbReference>
<evidence type="ECO:0000256" key="2">
    <source>
        <dbReference type="ARBA" id="ARBA00023015"/>
    </source>
</evidence>
<dbReference type="Gene3D" id="1.25.40.10">
    <property type="entry name" value="Tetratricopeptide repeat domain"/>
    <property type="match status" value="1"/>
</dbReference>
<dbReference type="PROSITE" id="PS51755">
    <property type="entry name" value="OMPR_PHOB"/>
    <property type="match status" value="1"/>
</dbReference>
<evidence type="ECO:0000313" key="8">
    <source>
        <dbReference type="EMBL" id="MFC5061579.1"/>
    </source>
</evidence>
<evidence type="ECO:0000256" key="4">
    <source>
        <dbReference type="ARBA" id="ARBA00023163"/>
    </source>
</evidence>
<dbReference type="Proteomes" id="UP001595947">
    <property type="component" value="Unassembled WGS sequence"/>
</dbReference>
<reference evidence="9" key="1">
    <citation type="journal article" date="2019" name="Int. J. Syst. Evol. Microbiol.">
        <title>The Global Catalogue of Microorganisms (GCM) 10K type strain sequencing project: providing services to taxonomists for standard genome sequencing and annotation.</title>
        <authorList>
            <consortium name="The Broad Institute Genomics Platform"/>
            <consortium name="The Broad Institute Genome Sequencing Center for Infectious Disease"/>
            <person name="Wu L."/>
            <person name="Ma J."/>
        </authorList>
    </citation>
    <scope>NUCLEOTIDE SEQUENCE [LARGE SCALE GENOMIC DNA]</scope>
    <source>
        <strain evidence="9">CGMCC 4.7093</strain>
    </source>
</reference>
<evidence type="ECO:0000256" key="1">
    <source>
        <dbReference type="ARBA" id="ARBA00005820"/>
    </source>
</evidence>
<dbReference type="PANTHER" id="PTHR35807">
    <property type="entry name" value="TRANSCRIPTIONAL REGULATOR REDD-RELATED"/>
    <property type="match status" value="1"/>
</dbReference>
<dbReference type="InterPro" id="IPR016032">
    <property type="entry name" value="Sig_transdc_resp-reg_C-effctor"/>
</dbReference>
<keyword evidence="4" id="KW-0804">Transcription</keyword>
<dbReference type="PANTHER" id="PTHR35807:SF1">
    <property type="entry name" value="TRANSCRIPTIONAL REGULATOR REDD"/>
    <property type="match status" value="1"/>
</dbReference>
<sequence>MTDVLWVRLLGRVAVDRGQGECVPTSLAMQHLLVLLAAAPRTPITRDALVADLWADGAAPRNPDATLHTRMTRLRDWLGIPRDRLTATSGSYTLHLEPERVDFCRFHRLARLALSVEAPADALAAADGALAEWGGEPWPGVSSPRLDVLREHANARHQHVVEVRVRALLALGRPLEAVDVVVPLAGEAPDREAWHALLVSALHAAGRPKEAVEAFLAARRHLAEELGVGPGEELCDAYRRVLLDRAESTPGPTRVPPASRRSRRAARRHRPGRHR</sequence>
<dbReference type="RefSeq" id="WP_378034932.1">
    <property type="nucleotide sequence ID" value="NZ_JBHSIV010000004.1"/>
</dbReference>